<name>A0A809R732_9BACT</name>
<reference evidence="2" key="1">
    <citation type="journal article" name="DNA Res.">
        <title>The physiological potential of anammox bacteria as revealed by their core genome structure.</title>
        <authorList>
            <person name="Okubo T."/>
            <person name="Toyoda A."/>
            <person name="Fukuhara K."/>
            <person name="Uchiyama I."/>
            <person name="Harigaya Y."/>
            <person name="Kuroiwa M."/>
            <person name="Suzuki T."/>
            <person name="Murakami Y."/>
            <person name="Suwa Y."/>
            <person name="Takami H."/>
        </authorList>
    </citation>
    <scope>NUCLEOTIDE SEQUENCE</scope>
    <source>
        <strain evidence="2">317325-2</strain>
    </source>
</reference>
<keyword evidence="1" id="KW-0812">Transmembrane</keyword>
<proteinExistence type="predicted"/>
<feature type="transmembrane region" description="Helical" evidence="1">
    <location>
        <begin position="21"/>
        <end position="41"/>
    </location>
</feature>
<evidence type="ECO:0000313" key="3">
    <source>
        <dbReference type="Proteomes" id="UP000662873"/>
    </source>
</evidence>
<keyword evidence="1" id="KW-1133">Transmembrane helix</keyword>
<keyword evidence="1" id="KW-0472">Membrane</keyword>
<dbReference type="AlphaFoldDB" id="A0A809R732"/>
<feature type="transmembrane region" description="Helical" evidence="1">
    <location>
        <begin position="184"/>
        <end position="207"/>
    </location>
</feature>
<evidence type="ECO:0000313" key="2">
    <source>
        <dbReference type="EMBL" id="BBO23289.1"/>
    </source>
</evidence>
<accession>A0A809R732</accession>
<protein>
    <submittedName>
        <fullName evidence="2">Uncharacterized protein</fullName>
    </submittedName>
</protein>
<feature type="transmembrane region" description="Helical" evidence="1">
    <location>
        <begin position="47"/>
        <end position="65"/>
    </location>
</feature>
<feature type="transmembrane region" description="Helical" evidence="1">
    <location>
        <begin position="352"/>
        <end position="375"/>
    </location>
</feature>
<evidence type="ECO:0000256" key="1">
    <source>
        <dbReference type="SAM" id="Phobius"/>
    </source>
</evidence>
<gene>
    <name evidence="2" type="ORF">NPRO_08840</name>
</gene>
<feature type="transmembrane region" description="Helical" evidence="1">
    <location>
        <begin position="387"/>
        <end position="405"/>
    </location>
</feature>
<dbReference type="EMBL" id="AP021858">
    <property type="protein sequence ID" value="BBO23289.1"/>
    <property type="molecule type" value="Genomic_DNA"/>
</dbReference>
<feature type="transmembrane region" description="Helical" evidence="1">
    <location>
        <begin position="77"/>
        <end position="98"/>
    </location>
</feature>
<feature type="transmembrane region" description="Helical" evidence="1">
    <location>
        <begin position="110"/>
        <end position="127"/>
    </location>
</feature>
<feature type="transmembrane region" description="Helical" evidence="1">
    <location>
        <begin position="139"/>
        <end position="164"/>
    </location>
</feature>
<dbReference type="Proteomes" id="UP000662873">
    <property type="component" value="Chromosome"/>
</dbReference>
<organism evidence="2 3">
    <name type="scientific">Candidatus Nitrosymbiomonas proteolyticus</name>
    <dbReference type="NCBI Taxonomy" id="2608984"/>
    <lineage>
        <taxon>Bacteria</taxon>
        <taxon>Bacillati</taxon>
        <taxon>Armatimonadota</taxon>
        <taxon>Armatimonadota incertae sedis</taxon>
        <taxon>Candidatus Nitrosymbiomonas</taxon>
    </lineage>
</organism>
<sequence length="453" mass="50153">MSQLAIIARTEFAAWRTIPKAFLIWGYATIVLAVAASHMVGLEIVTLLRNTAVVSGVLWIAVGAFRQRIPLKVALPVALLLILQAWGAISSALVAASVGRSFPINYFDVLFLRYIFLFFMASMLVYIDVKNRQRLTLVLYLYIGVNAVLQYLQFLHFGPALALAQANPWDIDPTNWDLRGGTRAGGFSIFPGPAALSDMMICALIVGQTFVRRLKGWEHILFLFFAGASLTAQARTHMPALALVSLVYMVQVIRTERARAVFYMTVLTIVGMVFVVFGWERLGYAFGENWLDAGSLKWRQNVSWTQANMINQNFPWTGLGPDPALLTNLKLGADKWSPKRSLESGWLAIESAYGLVGLALAAGVAAATLLVPFVVWGNRRSSADRKALSITILLSAIGLFIGMTGNTVIHWEWPFFILMIVGGMCMPSADEEVALHRRYTLFDEDEREPLPSS</sequence>
<feature type="transmembrane region" description="Helical" evidence="1">
    <location>
        <begin position="260"/>
        <end position="279"/>
    </location>
</feature>
<dbReference type="KEGG" id="npy:NPRO_08840"/>